<keyword evidence="3 6" id="KW-0812">Transmembrane</keyword>
<evidence type="ECO:0000256" key="3">
    <source>
        <dbReference type="ARBA" id="ARBA00022692"/>
    </source>
</evidence>
<evidence type="ECO:0000313" key="9">
    <source>
        <dbReference type="Proteomes" id="UP000198816"/>
    </source>
</evidence>
<evidence type="ECO:0000256" key="4">
    <source>
        <dbReference type="ARBA" id="ARBA00022989"/>
    </source>
</evidence>
<proteinExistence type="predicted"/>
<feature type="transmembrane region" description="Helical" evidence="6">
    <location>
        <begin position="118"/>
        <end position="138"/>
    </location>
</feature>
<sequence>MASIERVMRLRSELEARLLWLSLGATVVIAGLGILFGLLARSPAILFDGFFSLVDVAVTWLTLVVARLVAGQGDRRFQYGFWHLEPMVIALKASVLIVLVAYAFLSAVNSILKGGYEPAFGTALIYAVAVALISYGMWWWMGRQAERIDSGLIRLDVKAWLMSALITTALLVAFGAALAMKGTEAEGFIRYVDPVVLAIIALFILPLPFREAREAFGEILMISPSDMDAHVRSVMTDFVARHGFPEYRSYLSKAGRARFIEISVLVPPDLSLPVGEIDALRAEIGDAIGGAGPDRWLTIVFTADPVHL</sequence>
<evidence type="ECO:0000256" key="2">
    <source>
        <dbReference type="ARBA" id="ARBA00022448"/>
    </source>
</evidence>
<gene>
    <name evidence="8" type="ORF">SAMN05421783_104224</name>
</gene>
<feature type="transmembrane region" description="Helical" evidence="6">
    <location>
        <begin position="18"/>
        <end position="39"/>
    </location>
</feature>
<keyword evidence="9" id="KW-1185">Reference proteome</keyword>
<dbReference type="GO" id="GO:0005886">
    <property type="term" value="C:plasma membrane"/>
    <property type="evidence" value="ECO:0007669"/>
    <property type="project" value="TreeGrafter"/>
</dbReference>
<dbReference type="Pfam" id="PF01545">
    <property type="entry name" value="Cation_efflux"/>
    <property type="match status" value="1"/>
</dbReference>
<dbReference type="Proteomes" id="UP000198816">
    <property type="component" value="Unassembled WGS sequence"/>
</dbReference>
<feature type="domain" description="Cation efflux protein transmembrane" evidence="7">
    <location>
        <begin position="19"/>
        <end position="220"/>
    </location>
</feature>
<dbReference type="GO" id="GO:0006882">
    <property type="term" value="P:intracellular zinc ion homeostasis"/>
    <property type="evidence" value="ECO:0007669"/>
    <property type="project" value="TreeGrafter"/>
</dbReference>
<dbReference type="PANTHER" id="PTHR43840">
    <property type="entry name" value="MITOCHONDRIAL METAL TRANSPORTER 1-RELATED"/>
    <property type="match status" value="1"/>
</dbReference>
<feature type="transmembrane region" description="Helical" evidence="6">
    <location>
        <begin position="159"/>
        <end position="179"/>
    </location>
</feature>
<dbReference type="Gene3D" id="1.20.1510.10">
    <property type="entry name" value="Cation efflux protein transmembrane domain"/>
    <property type="match status" value="1"/>
</dbReference>
<dbReference type="InterPro" id="IPR058533">
    <property type="entry name" value="Cation_efflux_TM"/>
</dbReference>
<feature type="transmembrane region" description="Helical" evidence="6">
    <location>
        <begin position="45"/>
        <end position="69"/>
    </location>
</feature>
<evidence type="ECO:0000256" key="1">
    <source>
        <dbReference type="ARBA" id="ARBA00004141"/>
    </source>
</evidence>
<dbReference type="EMBL" id="FNNZ01000004">
    <property type="protein sequence ID" value="SDW48727.1"/>
    <property type="molecule type" value="Genomic_DNA"/>
</dbReference>
<keyword evidence="2" id="KW-0813">Transport</keyword>
<evidence type="ECO:0000259" key="7">
    <source>
        <dbReference type="Pfam" id="PF01545"/>
    </source>
</evidence>
<feature type="transmembrane region" description="Helical" evidence="6">
    <location>
        <begin position="191"/>
        <end position="209"/>
    </location>
</feature>
<feature type="transmembrane region" description="Helical" evidence="6">
    <location>
        <begin position="89"/>
        <end position="112"/>
    </location>
</feature>
<dbReference type="PANTHER" id="PTHR43840:SF15">
    <property type="entry name" value="MITOCHONDRIAL METAL TRANSPORTER 1-RELATED"/>
    <property type="match status" value="1"/>
</dbReference>
<evidence type="ECO:0000256" key="5">
    <source>
        <dbReference type="ARBA" id="ARBA00023136"/>
    </source>
</evidence>
<dbReference type="OrthoDB" id="2388015at2"/>
<organism evidence="8 9">
    <name type="scientific">Thiocapsa roseopersicina</name>
    <dbReference type="NCBI Taxonomy" id="1058"/>
    <lineage>
        <taxon>Bacteria</taxon>
        <taxon>Pseudomonadati</taxon>
        <taxon>Pseudomonadota</taxon>
        <taxon>Gammaproteobacteria</taxon>
        <taxon>Chromatiales</taxon>
        <taxon>Chromatiaceae</taxon>
        <taxon>Thiocapsa</taxon>
    </lineage>
</organism>
<dbReference type="InterPro" id="IPR027469">
    <property type="entry name" value="Cation_efflux_TMD_sf"/>
</dbReference>
<dbReference type="GO" id="GO:0015086">
    <property type="term" value="F:cadmium ion transmembrane transporter activity"/>
    <property type="evidence" value="ECO:0007669"/>
    <property type="project" value="TreeGrafter"/>
</dbReference>
<dbReference type="AlphaFoldDB" id="A0A1H2TY97"/>
<keyword evidence="5 6" id="KW-0472">Membrane</keyword>
<protein>
    <submittedName>
        <fullName evidence="8">Cation diffusion facilitator family transporter</fullName>
    </submittedName>
</protein>
<dbReference type="GO" id="GO:0015093">
    <property type="term" value="F:ferrous iron transmembrane transporter activity"/>
    <property type="evidence" value="ECO:0007669"/>
    <property type="project" value="TreeGrafter"/>
</dbReference>
<reference evidence="9" key="1">
    <citation type="submission" date="2016-10" db="EMBL/GenBank/DDBJ databases">
        <authorList>
            <person name="Varghese N."/>
            <person name="Submissions S."/>
        </authorList>
    </citation>
    <scope>NUCLEOTIDE SEQUENCE [LARGE SCALE GENOMIC DNA]</scope>
    <source>
        <strain evidence="9">DSM 217</strain>
    </source>
</reference>
<keyword evidence="4 6" id="KW-1133">Transmembrane helix</keyword>
<dbReference type="RefSeq" id="WP_093029426.1">
    <property type="nucleotide sequence ID" value="NZ_FNNZ01000004.1"/>
</dbReference>
<comment type="subcellular location">
    <subcellularLocation>
        <location evidence="1">Membrane</location>
        <topology evidence="1">Multi-pass membrane protein</topology>
    </subcellularLocation>
</comment>
<accession>A0A1H2TY97</accession>
<dbReference type="InterPro" id="IPR050291">
    <property type="entry name" value="CDF_Transporter"/>
</dbReference>
<name>A0A1H2TY97_THIRO</name>
<dbReference type="SUPFAM" id="SSF161111">
    <property type="entry name" value="Cation efflux protein transmembrane domain-like"/>
    <property type="match status" value="1"/>
</dbReference>
<evidence type="ECO:0000256" key="6">
    <source>
        <dbReference type="SAM" id="Phobius"/>
    </source>
</evidence>
<dbReference type="GO" id="GO:0015341">
    <property type="term" value="F:zinc efflux antiporter activity"/>
    <property type="evidence" value="ECO:0007669"/>
    <property type="project" value="TreeGrafter"/>
</dbReference>
<evidence type="ECO:0000313" key="8">
    <source>
        <dbReference type="EMBL" id="SDW48727.1"/>
    </source>
</evidence>